<dbReference type="Gene3D" id="3.40.1350.10">
    <property type="match status" value="1"/>
</dbReference>
<evidence type="ECO:0000313" key="3">
    <source>
        <dbReference type="EMBL" id="HIT85906.1"/>
    </source>
</evidence>
<comment type="caution">
    <text evidence="3">The sequence shown here is derived from an EMBL/GenBank/DDBJ whole genome shotgun (WGS) entry which is preliminary data.</text>
</comment>
<dbReference type="SUPFAM" id="SSF52980">
    <property type="entry name" value="Restriction endonuclease-like"/>
    <property type="match status" value="1"/>
</dbReference>
<dbReference type="CDD" id="cd20736">
    <property type="entry name" value="PoNe_Nuclease"/>
    <property type="match status" value="1"/>
</dbReference>
<dbReference type="Proteomes" id="UP000824165">
    <property type="component" value="Unassembled WGS sequence"/>
</dbReference>
<accession>A0A9D1KRA4</accession>
<dbReference type="NCBIfam" id="NF009150">
    <property type="entry name" value="PRK12497.1-3"/>
    <property type="match status" value="1"/>
</dbReference>
<proteinExistence type="inferred from homology"/>
<name>A0A9D1KRA4_9FIRM</name>
<dbReference type="PANTHER" id="PTHR34039:SF1">
    <property type="entry name" value="UPF0102 PROTEIN YRAN"/>
    <property type="match status" value="1"/>
</dbReference>
<dbReference type="InterPro" id="IPR003509">
    <property type="entry name" value="UPF0102_YraN-like"/>
</dbReference>
<evidence type="ECO:0000256" key="2">
    <source>
        <dbReference type="HAMAP-Rule" id="MF_00048"/>
    </source>
</evidence>
<dbReference type="Pfam" id="PF02021">
    <property type="entry name" value="UPF0102"/>
    <property type="match status" value="1"/>
</dbReference>
<dbReference type="GO" id="GO:0003676">
    <property type="term" value="F:nucleic acid binding"/>
    <property type="evidence" value="ECO:0007669"/>
    <property type="project" value="InterPro"/>
</dbReference>
<dbReference type="EMBL" id="DVLU01000088">
    <property type="protein sequence ID" value="HIT85906.1"/>
    <property type="molecule type" value="Genomic_DNA"/>
</dbReference>
<dbReference type="PANTHER" id="PTHR34039">
    <property type="entry name" value="UPF0102 PROTEIN YRAN"/>
    <property type="match status" value="1"/>
</dbReference>
<sequence length="119" mass="13091">MKTKSIGDAGETAAAGYLESKGFTIIKRNFRLKGGEIDIIARDDEGRLVFAEVKTRSRSDYGMPSEYVNAAKRERLVRTALAFTGRADIDMRFDIIEVGCAVSGNTIEITGINHIENAF</sequence>
<evidence type="ECO:0000256" key="1">
    <source>
        <dbReference type="ARBA" id="ARBA00006738"/>
    </source>
</evidence>
<comment type="similarity">
    <text evidence="1 2">Belongs to the UPF0102 family.</text>
</comment>
<dbReference type="InterPro" id="IPR011856">
    <property type="entry name" value="tRNA_endonuc-like_dom_sf"/>
</dbReference>
<dbReference type="NCBIfam" id="TIGR00252">
    <property type="entry name" value="YraN family protein"/>
    <property type="match status" value="1"/>
</dbReference>
<reference evidence="3" key="1">
    <citation type="submission" date="2020-10" db="EMBL/GenBank/DDBJ databases">
        <authorList>
            <person name="Gilroy R."/>
        </authorList>
    </citation>
    <scope>NUCLEOTIDE SEQUENCE</scope>
    <source>
        <strain evidence="3">CHK181-108</strain>
    </source>
</reference>
<dbReference type="AlphaFoldDB" id="A0A9D1KRA4"/>
<dbReference type="InterPro" id="IPR011335">
    <property type="entry name" value="Restrct_endonuc-II-like"/>
</dbReference>
<gene>
    <name evidence="3" type="ORF">IAA60_08420</name>
</gene>
<organism evidence="3 4">
    <name type="scientific">Candidatus Ornithomonoglobus intestinigallinarum</name>
    <dbReference type="NCBI Taxonomy" id="2840894"/>
    <lineage>
        <taxon>Bacteria</taxon>
        <taxon>Bacillati</taxon>
        <taxon>Bacillota</taxon>
        <taxon>Clostridia</taxon>
        <taxon>Candidatus Ornithomonoglobus</taxon>
    </lineage>
</organism>
<protein>
    <recommendedName>
        <fullName evidence="2">UPF0102 protein IAA60_08420</fullName>
    </recommendedName>
</protein>
<reference evidence="3" key="2">
    <citation type="journal article" date="2021" name="PeerJ">
        <title>Extensive microbial diversity within the chicken gut microbiome revealed by metagenomics and culture.</title>
        <authorList>
            <person name="Gilroy R."/>
            <person name="Ravi A."/>
            <person name="Getino M."/>
            <person name="Pursley I."/>
            <person name="Horton D.L."/>
            <person name="Alikhan N.F."/>
            <person name="Baker D."/>
            <person name="Gharbi K."/>
            <person name="Hall N."/>
            <person name="Watson M."/>
            <person name="Adriaenssens E.M."/>
            <person name="Foster-Nyarko E."/>
            <person name="Jarju S."/>
            <person name="Secka A."/>
            <person name="Antonio M."/>
            <person name="Oren A."/>
            <person name="Chaudhuri R.R."/>
            <person name="La Ragione R."/>
            <person name="Hildebrand F."/>
            <person name="Pallen M.J."/>
        </authorList>
    </citation>
    <scope>NUCLEOTIDE SEQUENCE</scope>
    <source>
        <strain evidence="3">CHK181-108</strain>
    </source>
</reference>
<evidence type="ECO:0000313" key="4">
    <source>
        <dbReference type="Proteomes" id="UP000824165"/>
    </source>
</evidence>
<dbReference type="HAMAP" id="MF_00048">
    <property type="entry name" value="UPF0102"/>
    <property type="match status" value="1"/>
</dbReference>